<feature type="transmembrane region" description="Helical" evidence="14">
    <location>
        <begin position="210"/>
        <end position="234"/>
    </location>
</feature>
<evidence type="ECO:0000313" key="15">
    <source>
        <dbReference type="EMBL" id="KIY45728.1"/>
    </source>
</evidence>
<keyword evidence="4" id="KW-0813">Transport</keyword>
<evidence type="ECO:0000256" key="1">
    <source>
        <dbReference type="ARBA" id="ARBA00004232"/>
    </source>
</evidence>
<keyword evidence="7" id="KW-0653">Protein transport</keyword>
<keyword evidence="9" id="KW-0811">Translocation</keyword>
<feature type="transmembrane region" description="Helical" evidence="14">
    <location>
        <begin position="178"/>
        <end position="198"/>
    </location>
</feature>
<evidence type="ECO:0000256" key="12">
    <source>
        <dbReference type="ARBA" id="ARBA00023242"/>
    </source>
</evidence>
<keyword evidence="10" id="KW-0906">Nuclear pore complex</keyword>
<organism evidence="15 16">
    <name type="scientific">Fistulina hepatica ATCC 64428</name>
    <dbReference type="NCBI Taxonomy" id="1128425"/>
    <lineage>
        <taxon>Eukaryota</taxon>
        <taxon>Fungi</taxon>
        <taxon>Dikarya</taxon>
        <taxon>Basidiomycota</taxon>
        <taxon>Agaricomycotina</taxon>
        <taxon>Agaricomycetes</taxon>
        <taxon>Agaricomycetidae</taxon>
        <taxon>Agaricales</taxon>
        <taxon>Fistulinaceae</taxon>
        <taxon>Fistulina</taxon>
    </lineage>
</organism>
<keyword evidence="11 14" id="KW-0472">Membrane</keyword>
<evidence type="ECO:0000256" key="3">
    <source>
        <dbReference type="ARBA" id="ARBA00005760"/>
    </source>
</evidence>
<dbReference type="GO" id="GO:0031965">
    <property type="term" value="C:nuclear membrane"/>
    <property type="evidence" value="ECO:0007669"/>
    <property type="project" value="UniProtKB-SubCell"/>
</dbReference>
<dbReference type="PANTHER" id="PTHR13269">
    <property type="entry name" value="NUCLEOPORIN NDC1"/>
    <property type="match status" value="1"/>
</dbReference>
<evidence type="ECO:0000256" key="9">
    <source>
        <dbReference type="ARBA" id="ARBA00023010"/>
    </source>
</evidence>
<dbReference type="InterPro" id="IPR019049">
    <property type="entry name" value="Nucleoporin_prot_Ndc1/Nup"/>
</dbReference>
<evidence type="ECO:0000256" key="14">
    <source>
        <dbReference type="SAM" id="Phobius"/>
    </source>
</evidence>
<keyword evidence="5 14" id="KW-0812">Transmembrane</keyword>
<evidence type="ECO:0000256" key="4">
    <source>
        <dbReference type="ARBA" id="ARBA00022448"/>
    </source>
</evidence>
<keyword evidence="16" id="KW-1185">Reference proteome</keyword>
<name>A0A0D7A4H9_9AGAR</name>
<feature type="transmembrane region" description="Helical" evidence="14">
    <location>
        <begin position="48"/>
        <end position="67"/>
    </location>
</feature>
<dbReference type="GO" id="GO:0051028">
    <property type="term" value="P:mRNA transport"/>
    <property type="evidence" value="ECO:0007669"/>
    <property type="project" value="UniProtKB-KW"/>
</dbReference>
<comment type="similarity">
    <text evidence="3">Belongs to the NDC1 family.</text>
</comment>
<proteinExistence type="inferred from homology"/>
<dbReference type="Proteomes" id="UP000054144">
    <property type="component" value="Unassembled WGS sequence"/>
</dbReference>
<dbReference type="GO" id="GO:0006999">
    <property type="term" value="P:nuclear pore organization"/>
    <property type="evidence" value="ECO:0007669"/>
    <property type="project" value="TreeGrafter"/>
</dbReference>
<reference evidence="15 16" key="1">
    <citation type="journal article" date="2015" name="Fungal Genet. Biol.">
        <title>Evolution of novel wood decay mechanisms in Agaricales revealed by the genome sequences of Fistulina hepatica and Cylindrobasidium torrendii.</title>
        <authorList>
            <person name="Floudas D."/>
            <person name="Held B.W."/>
            <person name="Riley R."/>
            <person name="Nagy L.G."/>
            <person name="Koehler G."/>
            <person name="Ransdell A.S."/>
            <person name="Younus H."/>
            <person name="Chow J."/>
            <person name="Chiniquy J."/>
            <person name="Lipzen A."/>
            <person name="Tritt A."/>
            <person name="Sun H."/>
            <person name="Haridas S."/>
            <person name="LaButti K."/>
            <person name="Ohm R.A."/>
            <person name="Kues U."/>
            <person name="Blanchette R.A."/>
            <person name="Grigoriev I.V."/>
            <person name="Minto R.E."/>
            <person name="Hibbett D.S."/>
        </authorList>
    </citation>
    <scope>NUCLEOTIDE SEQUENCE [LARGE SCALE GENOMIC DNA]</scope>
    <source>
        <strain evidence="15 16">ATCC 64428</strain>
    </source>
</reference>
<evidence type="ECO:0000256" key="13">
    <source>
        <dbReference type="SAM" id="MobiDB-lite"/>
    </source>
</evidence>
<feature type="compositionally biased region" description="Basic and acidic residues" evidence="13">
    <location>
        <begin position="445"/>
        <end position="455"/>
    </location>
</feature>
<gene>
    <name evidence="15" type="ORF">FISHEDRAFT_48838</name>
</gene>
<evidence type="ECO:0000256" key="8">
    <source>
        <dbReference type="ARBA" id="ARBA00022989"/>
    </source>
</evidence>
<evidence type="ECO:0000256" key="6">
    <source>
        <dbReference type="ARBA" id="ARBA00022816"/>
    </source>
</evidence>
<dbReference type="OrthoDB" id="67850at2759"/>
<evidence type="ECO:0008006" key="17">
    <source>
        <dbReference type="Google" id="ProtNLM"/>
    </source>
</evidence>
<dbReference type="GO" id="GO:0070762">
    <property type="term" value="C:nuclear pore transmembrane ring"/>
    <property type="evidence" value="ECO:0007669"/>
    <property type="project" value="TreeGrafter"/>
</dbReference>
<evidence type="ECO:0000256" key="2">
    <source>
        <dbReference type="ARBA" id="ARBA00004567"/>
    </source>
</evidence>
<keyword evidence="12" id="KW-0539">Nucleus</keyword>
<evidence type="ECO:0000256" key="7">
    <source>
        <dbReference type="ARBA" id="ARBA00022927"/>
    </source>
</evidence>
<dbReference type="GO" id="GO:0070631">
    <property type="term" value="P:spindle pole body localization"/>
    <property type="evidence" value="ECO:0007669"/>
    <property type="project" value="TreeGrafter"/>
</dbReference>
<protein>
    <recommendedName>
        <fullName evidence="17">Nucleoporin protein Ndc1-Nup</fullName>
    </recommendedName>
</protein>
<keyword evidence="6" id="KW-0509">mRNA transport</keyword>
<dbReference type="PANTHER" id="PTHR13269:SF6">
    <property type="entry name" value="NUCLEOPORIN NDC1"/>
    <property type="match status" value="1"/>
</dbReference>
<evidence type="ECO:0000256" key="11">
    <source>
        <dbReference type="ARBA" id="ARBA00023136"/>
    </source>
</evidence>
<evidence type="ECO:0000313" key="16">
    <source>
        <dbReference type="Proteomes" id="UP000054144"/>
    </source>
</evidence>
<feature type="compositionally biased region" description="Pro residues" evidence="13">
    <location>
        <begin position="392"/>
        <end position="411"/>
    </location>
</feature>
<evidence type="ECO:0000256" key="5">
    <source>
        <dbReference type="ARBA" id="ARBA00022692"/>
    </source>
</evidence>
<sequence>MKSPGGGSAPIRAIPSSLSARAAPQIAPAAEVYDPLVKSALRQRLSSIFLWMFVVCWLQTLLVATWFPENWTPLNFLLTPVHPLTLMRTAVTWATRVLPIIVLSKTYVNVPRSCASSPAQLFRMSLTLPSTRSATLTCCGSAVVASLIYSLFESNGQILPFLGSRYILSQPLLLNGDWLYLLTNQMVIALLFVARIIMKDRFSFPWPTKFSFFDVAVGVMIMAIMSLPISFLLLCTARVVLPLLYRIPLLPIFIRPFTAHFLRVPWTLIVPLGHVDLIFRSLSLGFSTLTTWEMSYAFFETSVAQPVLASRLAPDSTFALVSGITSEQSLFRYCAYTEFYHLASEEGDEVRSRRVAFFADQRHNPNFWSRLVRHSLLLLGQDFQHFLRRGKPAPPPPASEAPAAPQLPIPVPPATPLIRKSVFRETPTKSRVRALIDSLSSPRSGETDGDVKVPDVFRSTSATPKDNGKAVSSKPTTAQASIPPKQGGMRLAKKLIIQKLLLVPVPTPLVEFGVWWHKERLSKLVSSYLPRRESDVVIIEVLSHLVCASLSEDRYGVAQRDIPKILEAFLSFLHAIETLTAELHTQAAKTPLSDGASIAEIHRRVELQDEIVRAQEVCAVVGDALKEGTARIVRTFGDKLTAFKFPPRTARKLQTFVEYC</sequence>
<dbReference type="EMBL" id="KN882046">
    <property type="protein sequence ID" value="KIY45728.1"/>
    <property type="molecule type" value="Genomic_DNA"/>
</dbReference>
<evidence type="ECO:0000256" key="10">
    <source>
        <dbReference type="ARBA" id="ARBA00023132"/>
    </source>
</evidence>
<dbReference type="AlphaFoldDB" id="A0A0D7A4H9"/>
<feature type="region of interest" description="Disordered" evidence="13">
    <location>
        <begin position="388"/>
        <end position="411"/>
    </location>
</feature>
<dbReference type="Pfam" id="PF09531">
    <property type="entry name" value="Ndc1_Nup"/>
    <property type="match status" value="1"/>
</dbReference>
<dbReference type="GO" id="GO:0005816">
    <property type="term" value="C:spindle pole body"/>
    <property type="evidence" value="ECO:0007669"/>
    <property type="project" value="TreeGrafter"/>
</dbReference>
<accession>A0A0D7A4H9</accession>
<dbReference type="GO" id="GO:0015031">
    <property type="term" value="P:protein transport"/>
    <property type="evidence" value="ECO:0007669"/>
    <property type="project" value="UniProtKB-KW"/>
</dbReference>
<comment type="subcellular location">
    <subcellularLocation>
        <location evidence="1">Nucleus membrane</location>
        <topology evidence="1">Multi-pass membrane protein</topology>
    </subcellularLocation>
    <subcellularLocation>
        <location evidence="2">Nucleus</location>
        <location evidence="2">Nuclear pore complex</location>
    </subcellularLocation>
</comment>
<feature type="region of interest" description="Disordered" evidence="13">
    <location>
        <begin position="434"/>
        <end position="485"/>
    </location>
</feature>
<dbReference type="GO" id="GO:0030674">
    <property type="term" value="F:protein-macromolecule adaptor activity"/>
    <property type="evidence" value="ECO:0007669"/>
    <property type="project" value="TreeGrafter"/>
</dbReference>
<keyword evidence="8 14" id="KW-1133">Transmembrane helix</keyword>